<dbReference type="KEGG" id="ceu:A7L45_03015"/>
<dbReference type="RefSeq" id="WP_071611406.1">
    <property type="nucleotide sequence ID" value="NZ_CP015756.1"/>
</dbReference>
<dbReference type="OrthoDB" id="9975922at2"/>
<evidence type="ECO:0000313" key="1">
    <source>
        <dbReference type="EMBL" id="APC39110.1"/>
    </source>
</evidence>
<reference evidence="2" key="1">
    <citation type="journal article" date="2016" name="Front. Microbiol.">
        <title>Complete Genome Sequence of Clostridium estertheticum DSM 8809, a Microbe Identified in Spoiled Vacuum Packed Beef.</title>
        <authorList>
            <person name="Yu Z."/>
            <person name="Gunn L."/>
            <person name="Brennan E."/>
            <person name="Reid R."/>
            <person name="Wall P.G."/>
            <person name="Gaora O.P."/>
            <person name="Hurley D."/>
            <person name="Bolton D."/>
            <person name="Fanning S."/>
        </authorList>
    </citation>
    <scope>NUCLEOTIDE SEQUENCE [LARGE SCALE GENOMIC DNA]</scope>
    <source>
        <strain evidence="2">DSM 8809</strain>
    </source>
</reference>
<name>A0A1J0GDY0_9CLOT</name>
<keyword evidence="2" id="KW-1185">Reference proteome</keyword>
<organism evidence="1 2">
    <name type="scientific">Clostridium estertheticum subsp. estertheticum</name>
    <dbReference type="NCBI Taxonomy" id="1552"/>
    <lineage>
        <taxon>Bacteria</taxon>
        <taxon>Bacillati</taxon>
        <taxon>Bacillota</taxon>
        <taxon>Clostridia</taxon>
        <taxon>Eubacteriales</taxon>
        <taxon>Clostridiaceae</taxon>
        <taxon>Clostridium</taxon>
    </lineage>
</organism>
<dbReference type="Proteomes" id="UP000182569">
    <property type="component" value="Chromosome"/>
</dbReference>
<protein>
    <submittedName>
        <fullName evidence="1">Uncharacterized protein</fullName>
    </submittedName>
</protein>
<dbReference type="EMBL" id="CP015756">
    <property type="protein sequence ID" value="APC39110.1"/>
    <property type="molecule type" value="Genomic_DNA"/>
</dbReference>
<sequence length="146" mass="16731">MISLKKHKKCILFLICLISLSILMVVYNNQKQNQNPNKQHNKFGHIDKKNITSFKVRNMKGEEKEIKNQSDRDNLIDLINSLKITKSGVELRDGIGFGVIIIYSNGEKFSASFLASSMVYLIDDKSICCDIDKNIVDNLRNCYDKN</sequence>
<accession>A0A1J0GDY0</accession>
<proteinExistence type="predicted"/>
<gene>
    <name evidence="1" type="ORF">A7L45_03015</name>
</gene>
<dbReference type="AlphaFoldDB" id="A0A1J0GDY0"/>
<evidence type="ECO:0000313" key="2">
    <source>
        <dbReference type="Proteomes" id="UP000182569"/>
    </source>
</evidence>